<evidence type="ECO:0000256" key="1">
    <source>
        <dbReference type="ARBA" id="ARBA00001971"/>
    </source>
</evidence>
<feature type="binding site" description="axial binding residue" evidence="7">
    <location>
        <position position="441"/>
    </location>
    <ligand>
        <name>heme</name>
        <dbReference type="ChEBI" id="CHEBI:30413"/>
    </ligand>
    <ligandPart>
        <name>Fe</name>
        <dbReference type="ChEBI" id="CHEBI:18248"/>
    </ligandPart>
</feature>
<dbReference type="PROSITE" id="PS00086">
    <property type="entry name" value="CYTOCHROME_P450"/>
    <property type="match status" value="1"/>
</dbReference>
<dbReference type="InterPro" id="IPR002401">
    <property type="entry name" value="Cyt_P450_E_grp-I"/>
</dbReference>
<evidence type="ECO:0000313" key="10">
    <source>
        <dbReference type="WBParaSite" id="MBELARI_LOCUS6663"/>
    </source>
</evidence>
<dbReference type="InterPro" id="IPR036396">
    <property type="entry name" value="Cyt_P450_sf"/>
</dbReference>
<evidence type="ECO:0000256" key="5">
    <source>
        <dbReference type="ARBA" id="ARBA00023004"/>
    </source>
</evidence>
<dbReference type="Pfam" id="PF00067">
    <property type="entry name" value="p450"/>
    <property type="match status" value="1"/>
</dbReference>
<protein>
    <submittedName>
        <fullName evidence="10">Cytochrome P450</fullName>
    </submittedName>
</protein>
<evidence type="ECO:0000256" key="6">
    <source>
        <dbReference type="ARBA" id="ARBA00023033"/>
    </source>
</evidence>
<keyword evidence="3 7" id="KW-0479">Metal-binding</keyword>
<comment type="similarity">
    <text evidence="2 8">Belongs to the cytochrome P450 family.</text>
</comment>
<dbReference type="WBParaSite" id="MBELARI_LOCUS6663">
    <property type="protein sequence ID" value="MBELARI_LOCUS6663"/>
    <property type="gene ID" value="MBELARI_LOCUS6663"/>
</dbReference>
<dbReference type="PANTHER" id="PTHR24284:SF1">
    <property type="entry name" value="CYTOCHROME P450 FAMILY"/>
    <property type="match status" value="1"/>
</dbReference>
<keyword evidence="5 7" id="KW-0408">Iron</keyword>
<dbReference type="GO" id="GO:0020037">
    <property type="term" value="F:heme binding"/>
    <property type="evidence" value="ECO:0007669"/>
    <property type="project" value="InterPro"/>
</dbReference>
<keyword evidence="7 8" id="KW-0349">Heme</keyword>
<dbReference type="InterPro" id="IPR017972">
    <property type="entry name" value="Cyt_P450_CS"/>
</dbReference>
<evidence type="ECO:0000256" key="3">
    <source>
        <dbReference type="ARBA" id="ARBA00022723"/>
    </source>
</evidence>
<dbReference type="SUPFAM" id="SSF48264">
    <property type="entry name" value="Cytochrome P450"/>
    <property type="match status" value="1"/>
</dbReference>
<proteinExistence type="inferred from homology"/>
<dbReference type="AlphaFoldDB" id="A0AAF3FIL5"/>
<evidence type="ECO:0000256" key="8">
    <source>
        <dbReference type="RuleBase" id="RU000461"/>
    </source>
</evidence>
<dbReference type="GO" id="GO:0005506">
    <property type="term" value="F:iron ion binding"/>
    <property type="evidence" value="ECO:0007669"/>
    <property type="project" value="InterPro"/>
</dbReference>
<evidence type="ECO:0000256" key="4">
    <source>
        <dbReference type="ARBA" id="ARBA00023002"/>
    </source>
</evidence>
<dbReference type="PANTHER" id="PTHR24284">
    <property type="entry name" value="CYTOCHROME P450 FAMILY"/>
    <property type="match status" value="1"/>
</dbReference>
<name>A0AAF3FIL5_9BILA</name>
<dbReference type="InterPro" id="IPR001128">
    <property type="entry name" value="Cyt_P450"/>
</dbReference>
<keyword evidence="6 8" id="KW-0503">Monooxygenase</keyword>
<keyword evidence="9" id="KW-1185">Reference proteome</keyword>
<reference evidence="10" key="1">
    <citation type="submission" date="2024-02" db="UniProtKB">
        <authorList>
            <consortium name="WormBaseParasite"/>
        </authorList>
    </citation>
    <scope>IDENTIFICATION</scope>
</reference>
<dbReference type="GO" id="GO:0016705">
    <property type="term" value="F:oxidoreductase activity, acting on paired donors, with incorporation or reduction of molecular oxygen"/>
    <property type="evidence" value="ECO:0007669"/>
    <property type="project" value="InterPro"/>
</dbReference>
<dbReference type="Gene3D" id="1.10.630.10">
    <property type="entry name" value="Cytochrome P450"/>
    <property type="match status" value="1"/>
</dbReference>
<dbReference type="PRINTS" id="PR00463">
    <property type="entry name" value="EP450I"/>
</dbReference>
<dbReference type="Proteomes" id="UP000887575">
    <property type="component" value="Unassembled WGS sequence"/>
</dbReference>
<dbReference type="FunFam" id="1.10.630.10:FF:000036">
    <property type="entry name" value="CYtochrome P450 family"/>
    <property type="match status" value="1"/>
</dbReference>
<dbReference type="GO" id="GO:0004497">
    <property type="term" value="F:monooxygenase activity"/>
    <property type="evidence" value="ECO:0007669"/>
    <property type="project" value="UniProtKB-KW"/>
</dbReference>
<keyword evidence="4 8" id="KW-0560">Oxidoreductase</keyword>
<evidence type="ECO:0000313" key="9">
    <source>
        <dbReference type="Proteomes" id="UP000887575"/>
    </source>
</evidence>
<evidence type="ECO:0000256" key="2">
    <source>
        <dbReference type="ARBA" id="ARBA00010617"/>
    </source>
</evidence>
<sequence>MLSLLLIFTIIIIIFYYKWVKTFPPGPFPLPIIGNLHQLATASHPHKRIEELGKEYGKVFTVFLPLPVVVVTGLEETREALLGSKGDNFSSRPDNPSDSLFMNIPNGGVIFSEGKQWNEQRAFTLSTLRYFGVGSQIMEQKIISSVQALFDHFDKLDLSCLDINWPVHLCVGNVIHEVLFGDQVPYGKAHEMRYFQDLIDEAMQMVRSRASVLVVQALPWTRHLPLIGYWGYWQLRNIALELIKYVNEQVQRVQEKDEGIEENFVSAYLREIKKREKLEEETSFNDGNLVNTVTDLWLAGMETAATTIRWAITLLTAHPKVQEKLAAELDEIVGDRMISMSDKQRLLYAQAVVCEIHRVSNVVTFNVFHKTYRDDTLAGHFIPAGTTVLPQVSAVLDDEQIFENAHEFNPERFIKRKNDGIELLKDEMDKVIAFSLGKRQCAGEALARMEVFLITLSIVQRYRLLPADSSQLPKLNPIFGILQTPKPFEWRLQNRKISKY</sequence>
<comment type="cofactor">
    <cofactor evidence="1 7">
        <name>heme</name>
        <dbReference type="ChEBI" id="CHEBI:30413"/>
    </cofactor>
</comment>
<evidence type="ECO:0000256" key="7">
    <source>
        <dbReference type="PIRSR" id="PIRSR602401-1"/>
    </source>
</evidence>
<dbReference type="PRINTS" id="PR00385">
    <property type="entry name" value="P450"/>
</dbReference>
<accession>A0AAF3FIL5</accession>
<organism evidence="9 10">
    <name type="scientific">Mesorhabditis belari</name>
    <dbReference type="NCBI Taxonomy" id="2138241"/>
    <lineage>
        <taxon>Eukaryota</taxon>
        <taxon>Metazoa</taxon>
        <taxon>Ecdysozoa</taxon>
        <taxon>Nematoda</taxon>
        <taxon>Chromadorea</taxon>
        <taxon>Rhabditida</taxon>
        <taxon>Rhabditina</taxon>
        <taxon>Rhabditomorpha</taxon>
        <taxon>Rhabditoidea</taxon>
        <taxon>Rhabditidae</taxon>
        <taxon>Mesorhabditinae</taxon>
        <taxon>Mesorhabditis</taxon>
    </lineage>
</organism>